<protein>
    <recommendedName>
        <fullName evidence="5">Mce-associated membrane protein</fullName>
    </recommendedName>
</protein>
<evidence type="ECO:0000313" key="4">
    <source>
        <dbReference type="Proteomes" id="UP000248544"/>
    </source>
</evidence>
<evidence type="ECO:0000313" key="3">
    <source>
        <dbReference type="EMBL" id="PZG44987.1"/>
    </source>
</evidence>
<comment type="caution">
    <text evidence="3">The sequence shown here is derived from an EMBL/GenBank/DDBJ whole genome shotgun (WGS) entry which is preliminary data.</text>
</comment>
<reference evidence="3 4" key="1">
    <citation type="submission" date="2018-01" db="EMBL/GenBank/DDBJ databases">
        <title>Draft genome sequence of Sphaerisporangium sp. 7K107.</title>
        <authorList>
            <person name="Sahin N."/>
            <person name="Saygin H."/>
            <person name="Ay H."/>
        </authorList>
    </citation>
    <scope>NUCLEOTIDE SEQUENCE [LARGE SCALE GENOMIC DNA]</scope>
    <source>
        <strain evidence="3 4">7K107</strain>
    </source>
</reference>
<dbReference type="GO" id="GO:0016020">
    <property type="term" value="C:membrane"/>
    <property type="evidence" value="ECO:0007669"/>
    <property type="project" value="UniProtKB-SubCell"/>
</dbReference>
<accession>A0A2W2HFM0</accession>
<proteinExistence type="predicted"/>
<dbReference type="PANTHER" id="PTHR37042:SF4">
    <property type="entry name" value="OUTER MEMBRANE PROTEIN RV1973"/>
    <property type="match status" value="1"/>
</dbReference>
<name>A0A2W2HFM0_9ACTN</name>
<organism evidence="3 4">
    <name type="scientific">Spongiactinospora gelatinilytica</name>
    <dbReference type="NCBI Taxonomy" id="2666298"/>
    <lineage>
        <taxon>Bacteria</taxon>
        <taxon>Bacillati</taxon>
        <taxon>Actinomycetota</taxon>
        <taxon>Actinomycetes</taxon>
        <taxon>Streptosporangiales</taxon>
        <taxon>Streptosporangiaceae</taxon>
        <taxon>Spongiactinospora</taxon>
    </lineage>
</organism>
<keyword evidence="2" id="KW-0472">Membrane</keyword>
<comment type="subcellular location">
    <subcellularLocation>
        <location evidence="1">Membrane</location>
    </subcellularLocation>
</comment>
<evidence type="ECO:0008006" key="5">
    <source>
        <dbReference type="Google" id="ProtNLM"/>
    </source>
</evidence>
<dbReference type="PANTHER" id="PTHR37042">
    <property type="entry name" value="OUTER MEMBRANE PROTEIN RV1973"/>
    <property type="match status" value="1"/>
</dbReference>
<keyword evidence="4" id="KW-1185">Reference proteome</keyword>
<dbReference type="Proteomes" id="UP000248544">
    <property type="component" value="Unassembled WGS sequence"/>
</dbReference>
<evidence type="ECO:0000256" key="2">
    <source>
        <dbReference type="ARBA" id="ARBA00023136"/>
    </source>
</evidence>
<sequence length="174" mass="19048">MRSRSRAFVVVVSLLTALALALAGVVLVLHANLRWLRQGTEAAKEATEAARSVAPDMLSYNHATVEQDLARGRDHTTGELTGHYSRLLQVLVPSVRQEHTVRQAEVVNAAVESATPDRVEVLLFVDTTTTKTVPGEDEPQRQVTQDRARFVMVKSGSRWLVAEMSTLIGSVPAH</sequence>
<dbReference type="AlphaFoldDB" id="A0A2W2HFM0"/>
<gene>
    <name evidence="3" type="ORF">C1I98_16215</name>
</gene>
<dbReference type="EMBL" id="POUA01000113">
    <property type="protein sequence ID" value="PZG44987.1"/>
    <property type="molecule type" value="Genomic_DNA"/>
</dbReference>
<evidence type="ECO:0000256" key="1">
    <source>
        <dbReference type="ARBA" id="ARBA00004370"/>
    </source>
</evidence>